<name>A0ABS2IFI3_9GAMM</name>
<evidence type="ECO:0000256" key="2">
    <source>
        <dbReference type="ARBA" id="ARBA00023125"/>
    </source>
</evidence>
<dbReference type="Pfam" id="PF17874">
    <property type="entry name" value="TPR_MalT"/>
    <property type="match status" value="1"/>
</dbReference>
<dbReference type="InterPro" id="IPR036388">
    <property type="entry name" value="WH-like_DNA-bd_sf"/>
</dbReference>
<dbReference type="InterPro" id="IPR000792">
    <property type="entry name" value="Tscrpt_reg_LuxR_C"/>
</dbReference>
<organism evidence="5 6">
    <name type="scientific">Zestomonas insulae</name>
    <dbReference type="NCBI Taxonomy" id="2809017"/>
    <lineage>
        <taxon>Bacteria</taxon>
        <taxon>Pseudomonadati</taxon>
        <taxon>Pseudomonadota</taxon>
        <taxon>Gammaproteobacteria</taxon>
        <taxon>Pseudomonadales</taxon>
        <taxon>Pseudomonadaceae</taxon>
        <taxon>Zestomonas</taxon>
    </lineage>
</organism>
<dbReference type="InterPro" id="IPR027417">
    <property type="entry name" value="P-loop_NTPase"/>
</dbReference>
<dbReference type="Gene3D" id="1.10.10.10">
    <property type="entry name" value="Winged helix-like DNA-binding domain superfamily/Winged helix DNA-binding domain"/>
    <property type="match status" value="1"/>
</dbReference>
<dbReference type="Pfam" id="PF25873">
    <property type="entry name" value="WHD_MalT"/>
    <property type="match status" value="1"/>
</dbReference>
<evidence type="ECO:0000313" key="5">
    <source>
        <dbReference type="EMBL" id="MBM7061849.1"/>
    </source>
</evidence>
<dbReference type="PROSITE" id="PS00622">
    <property type="entry name" value="HTH_LUXR_1"/>
    <property type="match status" value="1"/>
</dbReference>
<gene>
    <name evidence="5" type="ORF">JQX08_14155</name>
</gene>
<dbReference type="InterPro" id="IPR019734">
    <property type="entry name" value="TPR_rpt"/>
</dbReference>
<dbReference type="SMART" id="SM00421">
    <property type="entry name" value="HTH_LUXR"/>
    <property type="match status" value="1"/>
</dbReference>
<evidence type="ECO:0000259" key="4">
    <source>
        <dbReference type="PROSITE" id="PS50043"/>
    </source>
</evidence>
<dbReference type="PANTHER" id="PTHR44688:SF16">
    <property type="entry name" value="DNA-BINDING TRANSCRIPTIONAL ACTIVATOR DEVR_DOSR"/>
    <property type="match status" value="1"/>
</dbReference>
<dbReference type="EMBL" id="JAFEUP010000004">
    <property type="protein sequence ID" value="MBM7061849.1"/>
    <property type="molecule type" value="Genomic_DNA"/>
</dbReference>
<dbReference type="InterPro" id="IPR016032">
    <property type="entry name" value="Sig_transdc_resp-reg_C-effctor"/>
</dbReference>
<proteinExistence type="predicted"/>
<feature type="domain" description="HTH luxR-type" evidence="4">
    <location>
        <begin position="783"/>
        <end position="848"/>
    </location>
</feature>
<evidence type="ECO:0000313" key="6">
    <source>
        <dbReference type="Proteomes" id="UP000717995"/>
    </source>
</evidence>
<dbReference type="Proteomes" id="UP000717995">
    <property type="component" value="Unassembled WGS sequence"/>
</dbReference>
<dbReference type="RefSeq" id="WP_205349042.1">
    <property type="nucleotide sequence ID" value="NZ_JAFEUP010000004.1"/>
</dbReference>
<dbReference type="CDD" id="cd06170">
    <property type="entry name" value="LuxR_C_like"/>
    <property type="match status" value="1"/>
</dbReference>
<evidence type="ECO:0000256" key="3">
    <source>
        <dbReference type="ARBA" id="ARBA00023163"/>
    </source>
</evidence>
<dbReference type="SMART" id="SM00028">
    <property type="entry name" value="TPR"/>
    <property type="match status" value="4"/>
</dbReference>
<dbReference type="SUPFAM" id="SSF52540">
    <property type="entry name" value="P-loop containing nucleoside triphosphate hydrolases"/>
    <property type="match status" value="1"/>
</dbReference>
<dbReference type="Gene3D" id="1.25.40.10">
    <property type="entry name" value="Tetratricopeptide repeat domain"/>
    <property type="match status" value="1"/>
</dbReference>
<dbReference type="InterPro" id="IPR059106">
    <property type="entry name" value="WHD_MalT"/>
</dbReference>
<dbReference type="SUPFAM" id="SSF46894">
    <property type="entry name" value="C-terminal effector domain of the bipartite response regulators"/>
    <property type="match status" value="1"/>
</dbReference>
<dbReference type="InterPro" id="IPR041617">
    <property type="entry name" value="TPR_MalT"/>
</dbReference>
<dbReference type="PANTHER" id="PTHR44688">
    <property type="entry name" value="DNA-BINDING TRANSCRIPTIONAL ACTIVATOR DEVR_DOSR"/>
    <property type="match status" value="1"/>
</dbReference>
<comment type="caution">
    <text evidence="5">The sequence shown here is derived from an EMBL/GenBank/DDBJ whole genome shotgun (WGS) entry which is preliminary data.</text>
</comment>
<dbReference type="PRINTS" id="PR00038">
    <property type="entry name" value="HTHLUXR"/>
</dbReference>
<sequence length="851" mass="95498">MSQLLPYQPRIENRPNLVPSLRAGHIPRPRLGEALLHAECRLRLLWAPAGSGKSFLLRECAQHCPPEARLHWFDLKDRELGEAGFLQLLADALGLARADLAAVQVHLEQQQTPIWLMFDDFPHFYDAHLDSCLNRLLQSSSRQVFWWIASRRRPTCQLARLLLEGELFELGTAELALNFTELAEVLKRQRQTALLPEIDNLLAQTGGWYAGIRLRLHSVEHGQLLAEEAGNALVKNYLERELLDELPEHWRQALCALACLSSFDAPLCEHLLGMGEGTQLFRQLYECGAFIEALDSNDRQFRVQPVVAAVLATRVAEGPKKALYRRACQWFSGREEVRQAIEYALLADLPEVVASLLQHITQDRLLHGRGMARVLHWRNELPESLLASTPRLLILNAWALALSGRLDDAEECAEQLQRFLPQATARRQREMLAQCQALAAKTAYHRGQAPVPGGDLDAALDHLAEGAWAQRLMLETMNIEMALVEGRMEAFQELNRNAVKLAREHGSLVMEAMLVLQHVQLLKIRGELVRAESLLKRLHTELSNAWDGEPNPLRGRAQLCRGSVLLQLGRYPEAAVCYQAGLQECLDCEDPAAVWGYLGLAELEAAEHDLTQAFARLAEAERLMQYRRITEPVYQDLLVVAYGKLWLREGRYERAADALEKCLQQYRGPDGRKPPYGSAELIQRMELLLALAQTACGRDVTAQIEAMLQQALAEGRRVLACELWLGLAEAQYARSQQGLAQRALLDGLALARQIGLADVERCCSQRNPGLMRWGREALSEAGSSAAALLLSQRELTVLEMIARGQSNQEIAENLFISLHTVKSHAQRINIKLGVSRRTQAIVRAKELGLVK</sequence>
<accession>A0ABS2IFI3</accession>
<reference evidence="5 6" key="1">
    <citation type="submission" date="2021-02" db="EMBL/GenBank/DDBJ databases">
        <authorList>
            <person name="Lee D.-H."/>
        </authorList>
    </citation>
    <scope>NUCLEOTIDE SEQUENCE [LARGE SCALE GENOMIC DNA]</scope>
    <source>
        <strain evidence="5 6">UL073</strain>
    </source>
</reference>
<evidence type="ECO:0000256" key="1">
    <source>
        <dbReference type="ARBA" id="ARBA00023015"/>
    </source>
</evidence>
<dbReference type="SUPFAM" id="SSF48452">
    <property type="entry name" value="TPR-like"/>
    <property type="match status" value="1"/>
</dbReference>
<dbReference type="InterPro" id="IPR011990">
    <property type="entry name" value="TPR-like_helical_dom_sf"/>
</dbReference>
<keyword evidence="2" id="KW-0238">DNA-binding</keyword>
<keyword evidence="6" id="KW-1185">Reference proteome</keyword>
<protein>
    <submittedName>
        <fullName evidence="5">Helix-turn-helix transcriptional regulator</fullName>
    </submittedName>
</protein>
<keyword evidence="3" id="KW-0804">Transcription</keyword>
<dbReference type="Pfam" id="PF00196">
    <property type="entry name" value="GerE"/>
    <property type="match status" value="1"/>
</dbReference>
<dbReference type="PROSITE" id="PS50043">
    <property type="entry name" value="HTH_LUXR_2"/>
    <property type="match status" value="1"/>
</dbReference>
<keyword evidence="1" id="KW-0805">Transcription regulation</keyword>